<feature type="binding site" evidence="11">
    <location>
        <position position="212"/>
    </location>
    <ligand>
        <name>K(+)</name>
        <dbReference type="ChEBI" id="CHEBI:29103"/>
    </ligand>
</feature>
<dbReference type="GO" id="GO:0005886">
    <property type="term" value="C:plasma membrane"/>
    <property type="evidence" value="ECO:0007669"/>
    <property type="project" value="UniProtKB-SubCell"/>
</dbReference>
<feature type="transmembrane region" description="Helical" evidence="12">
    <location>
        <begin position="264"/>
        <end position="284"/>
    </location>
</feature>
<dbReference type="Pfam" id="PF02386">
    <property type="entry name" value="TrkH"/>
    <property type="match status" value="1"/>
</dbReference>
<feature type="transmembrane region" description="Helical" evidence="12">
    <location>
        <begin position="169"/>
        <end position="194"/>
    </location>
</feature>
<evidence type="ECO:0000256" key="7">
    <source>
        <dbReference type="ARBA" id="ARBA00022989"/>
    </source>
</evidence>
<evidence type="ECO:0000313" key="14">
    <source>
        <dbReference type="Proteomes" id="UP000076400"/>
    </source>
</evidence>
<keyword evidence="2 10" id="KW-0813">Transport</keyword>
<evidence type="ECO:0000256" key="1">
    <source>
        <dbReference type="ARBA" id="ARBA00004651"/>
    </source>
</evidence>
<feature type="binding site" evidence="11">
    <location>
        <position position="426"/>
    </location>
    <ligand>
        <name>K(+)</name>
        <dbReference type="ChEBI" id="CHEBI:29103"/>
    </ligand>
</feature>
<comment type="subcellular location">
    <subcellularLocation>
        <location evidence="10">Cell inner membrane</location>
        <topology evidence="10">Multi-pass membrane protein</topology>
    </subcellularLocation>
    <subcellularLocation>
        <location evidence="1">Cell membrane</location>
        <topology evidence="1">Multi-pass membrane protein</topology>
    </subcellularLocation>
</comment>
<feature type="transmembrane region" description="Helical" evidence="12">
    <location>
        <begin position="32"/>
        <end position="51"/>
    </location>
</feature>
<keyword evidence="11" id="KW-0479">Metal-binding</keyword>
<keyword evidence="4 10" id="KW-0633">Potassium transport</keyword>
<sequence>MFVLGWLLTVLGGAMLVPLFVDLALGHPDWTSFLASAIITGFTGFSLVLTMRGRTLVLRRQQTFLLTTSAWVSTGVFGCLPFMLSEFELDFAGAFFETISGLTTTGSTVMAGLDTAPPGILLWRSILQWLGGIGIIGMSLVIFPFLRIGGMQLFKTESSDTTEKILPSVGRLGVAISLVYLGLTILCTLAYWAAGMTGFEAVLHSMTTLSTGGYSNHDSSFAYFEEGAIHWVGIIFMTAGSLPFALFIGALLGRPMMLFGDRQVKMFLAFLALASLAVTASLMITEVDLDFGEALTLATFNVVSIVSTTGYASADYSLWGGFVVVFVFLLMVVGGCTGSTTGGIKMFRLDIAWKLYGGYIRNLLMPHAVNVPHYNGRPVTDELGRAVLLYIFLYLATCTALSLALAMLGMPALEAASSAFSAVGNVGPGLGPIVGPVGNFADIPDTAKWLMSFGMLLGRLEFFTVLVLLSPNFWKA</sequence>
<gene>
    <name evidence="13" type="ORF">AUP43_08635</name>
</gene>
<feature type="binding site" evidence="11">
    <location>
        <position position="309"/>
    </location>
    <ligand>
        <name>K(+)</name>
        <dbReference type="ChEBI" id="CHEBI:29103"/>
    </ligand>
</feature>
<keyword evidence="3 10" id="KW-1003">Cell membrane</keyword>
<name>A0A154W410_9PROT</name>
<keyword evidence="9 10" id="KW-0472">Membrane</keyword>
<evidence type="ECO:0000256" key="12">
    <source>
        <dbReference type="SAM" id="Phobius"/>
    </source>
</evidence>
<feature type="transmembrane region" description="Helical" evidence="12">
    <location>
        <begin position="449"/>
        <end position="469"/>
    </location>
</feature>
<feature type="transmembrane region" description="Helical" evidence="12">
    <location>
        <begin position="126"/>
        <end position="148"/>
    </location>
</feature>
<comment type="caution">
    <text evidence="13">The sequence shown here is derived from an EMBL/GenBank/DDBJ whole genome shotgun (WGS) entry which is preliminary data.</text>
</comment>
<feature type="binding site" evidence="11">
    <location>
        <position position="105"/>
    </location>
    <ligand>
        <name>K(+)</name>
        <dbReference type="ChEBI" id="CHEBI:29103"/>
    </ligand>
</feature>
<organism evidence="13 14">
    <name type="scientific">Oceanibaculum pacificum</name>
    <dbReference type="NCBI Taxonomy" id="580166"/>
    <lineage>
        <taxon>Bacteria</taxon>
        <taxon>Pseudomonadati</taxon>
        <taxon>Pseudomonadota</taxon>
        <taxon>Alphaproteobacteria</taxon>
        <taxon>Rhodospirillales</taxon>
        <taxon>Oceanibaculaceae</taxon>
        <taxon>Oceanibaculum</taxon>
    </lineage>
</organism>
<keyword evidence="5 12" id="KW-0812">Transmembrane</keyword>
<evidence type="ECO:0000256" key="11">
    <source>
        <dbReference type="PIRSR" id="PIRSR006247-1"/>
    </source>
</evidence>
<dbReference type="EMBL" id="LPXN01000106">
    <property type="protein sequence ID" value="KZD08288.1"/>
    <property type="molecule type" value="Genomic_DNA"/>
</dbReference>
<feature type="binding site" evidence="11">
    <location>
        <position position="308"/>
    </location>
    <ligand>
        <name>K(+)</name>
        <dbReference type="ChEBI" id="CHEBI:29103"/>
    </ligand>
</feature>
<dbReference type="PANTHER" id="PTHR32024:SF3">
    <property type="entry name" value="TRK SYSTEM POTASSIUM UPTAKE PROTEIN"/>
    <property type="match status" value="1"/>
</dbReference>
<dbReference type="InterPro" id="IPR004772">
    <property type="entry name" value="TrkH"/>
</dbReference>
<dbReference type="GO" id="GO:0046872">
    <property type="term" value="F:metal ion binding"/>
    <property type="evidence" value="ECO:0007669"/>
    <property type="project" value="UniProtKB-KW"/>
</dbReference>
<evidence type="ECO:0000256" key="10">
    <source>
        <dbReference type="PIRNR" id="PIRNR006247"/>
    </source>
</evidence>
<keyword evidence="6 10" id="KW-0630">Potassium</keyword>
<protein>
    <recommendedName>
        <fullName evidence="10">Trk system potassium uptake protein</fullName>
    </recommendedName>
</protein>
<dbReference type="GO" id="GO:0015379">
    <property type="term" value="F:potassium:chloride symporter activity"/>
    <property type="evidence" value="ECO:0007669"/>
    <property type="project" value="InterPro"/>
</dbReference>
<feature type="binding site" evidence="11">
    <location>
        <position position="104"/>
    </location>
    <ligand>
        <name>K(+)</name>
        <dbReference type="ChEBI" id="CHEBI:29103"/>
    </ligand>
</feature>
<accession>A0A154W410</accession>
<feature type="binding site" evidence="11">
    <location>
        <position position="425"/>
    </location>
    <ligand>
        <name>K(+)</name>
        <dbReference type="ChEBI" id="CHEBI:29103"/>
    </ligand>
</feature>
<feature type="transmembrane region" description="Helical" evidence="12">
    <location>
        <begin position="316"/>
        <end position="338"/>
    </location>
</feature>
<keyword evidence="10" id="KW-0997">Cell inner membrane</keyword>
<dbReference type="Proteomes" id="UP000076400">
    <property type="component" value="Unassembled WGS sequence"/>
</dbReference>
<evidence type="ECO:0000313" key="13">
    <source>
        <dbReference type="EMBL" id="KZD08288.1"/>
    </source>
</evidence>
<evidence type="ECO:0000256" key="6">
    <source>
        <dbReference type="ARBA" id="ARBA00022958"/>
    </source>
</evidence>
<feature type="transmembrane region" description="Helical" evidence="12">
    <location>
        <begin position="387"/>
        <end position="408"/>
    </location>
</feature>
<reference evidence="13 14" key="1">
    <citation type="submission" date="2015-12" db="EMBL/GenBank/DDBJ databases">
        <title>Genome sequence of Oceanibaculum pacificum MCCC 1A02656.</title>
        <authorList>
            <person name="Lu L."/>
            <person name="Lai Q."/>
            <person name="Shao Z."/>
            <person name="Qian P."/>
        </authorList>
    </citation>
    <scope>NUCLEOTIDE SEQUENCE [LARGE SCALE GENOMIC DNA]</scope>
    <source>
        <strain evidence="13 14">MCCC 1A02656</strain>
    </source>
</reference>
<keyword evidence="8 10" id="KW-0406">Ion transport</keyword>
<evidence type="ECO:0000256" key="9">
    <source>
        <dbReference type="ARBA" id="ARBA00023136"/>
    </source>
</evidence>
<evidence type="ECO:0000256" key="2">
    <source>
        <dbReference type="ARBA" id="ARBA00022448"/>
    </source>
</evidence>
<evidence type="ECO:0000256" key="5">
    <source>
        <dbReference type="ARBA" id="ARBA00022692"/>
    </source>
</evidence>
<dbReference type="PANTHER" id="PTHR32024">
    <property type="entry name" value="TRK SYSTEM POTASSIUM UPTAKE PROTEIN TRKG-RELATED"/>
    <property type="match status" value="1"/>
</dbReference>
<proteinExistence type="inferred from homology"/>
<dbReference type="STRING" id="580166.AUP43_08635"/>
<dbReference type="PIRSF" id="PIRSF006247">
    <property type="entry name" value="TrkH"/>
    <property type="match status" value="1"/>
</dbReference>
<evidence type="ECO:0000256" key="4">
    <source>
        <dbReference type="ARBA" id="ARBA00022538"/>
    </source>
</evidence>
<keyword evidence="14" id="KW-1185">Reference proteome</keyword>
<dbReference type="AlphaFoldDB" id="A0A154W410"/>
<comment type="function">
    <text evidence="10">Low-affinity potassium transport system. Interacts with Trk system potassium uptake protein TrkA.</text>
</comment>
<feature type="transmembrane region" description="Helical" evidence="12">
    <location>
        <begin position="63"/>
        <end position="84"/>
    </location>
</feature>
<evidence type="ECO:0000256" key="8">
    <source>
        <dbReference type="ARBA" id="ARBA00023065"/>
    </source>
</evidence>
<dbReference type="InterPro" id="IPR003445">
    <property type="entry name" value="Cat_transpt"/>
</dbReference>
<evidence type="ECO:0000256" key="3">
    <source>
        <dbReference type="ARBA" id="ARBA00022475"/>
    </source>
</evidence>
<keyword evidence="7 12" id="KW-1133">Transmembrane helix</keyword>
<feature type="transmembrane region" description="Helical" evidence="12">
    <location>
        <begin position="228"/>
        <end position="252"/>
    </location>
</feature>
<comment type="similarity">
    <text evidence="10">Belongs to the TrkH potassium transport family.</text>
</comment>